<feature type="domain" description="DNA methylase N-4/N-6" evidence="3">
    <location>
        <begin position="11"/>
        <end position="70"/>
    </location>
</feature>
<dbReference type="SUPFAM" id="SSF53335">
    <property type="entry name" value="S-adenosyl-L-methionine-dependent methyltransferases"/>
    <property type="match status" value="1"/>
</dbReference>
<dbReference type="Proteomes" id="UP000638560">
    <property type="component" value="Unassembled WGS sequence"/>
</dbReference>
<reference evidence="4 5" key="1">
    <citation type="submission" date="2020-11" db="EMBL/GenBank/DDBJ databases">
        <title>A novel isolate from a Black sea contaminated sediment with potential to produce alkanes: Plantactinospora alkalitolerans sp. nov.</title>
        <authorList>
            <person name="Carro L."/>
            <person name="Veyisoglu A."/>
            <person name="Guven K."/>
            <person name="Schumann P."/>
            <person name="Klenk H.-P."/>
            <person name="Sahin N."/>
        </authorList>
    </citation>
    <scope>NUCLEOTIDE SEQUENCE [LARGE SCALE GENOMIC DNA]</scope>
    <source>
        <strain evidence="4 5">S1510</strain>
    </source>
</reference>
<proteinExistence type="predicted"/>
<comment type="caution">
    <text evidence="4">The sequence shown here is derived from an EMBL/GenBank/DDBJ whole genome shotgun (WGS) entry which is preliminary data.</text>
</comment>
<dbReference type="Pfam" id="PF01555">
    <property type="entry name" value="N6_N4_Mtase"/>
    <property type="match status" value="1"/>
</dbReference>
<evidence type="ECO:0000313" key="4">
    <source>
        <dbReference type="EMBL" id="MBF9132740.1"/>
    </source>
</evidence>
<dbReference type="PRINTS" id="PR00508">
    <property type="entry name" value="S21N4MTFRASE"/>
</dbReference>
<gene>
    <name evidence="4" type="ORF">I0C86_27850</name>
</gene>
<dbReference type="Gene3D" id="3.40.50.150">
    <property type="entry name" value="Vaccinia Virus protein VP39"/>
    <property type="match status" value="1"/>
</dbReference>
<keyword evidence="2" id="KW-0808">Transferase</keyword>
<evidence type="ECO:0000259" key="3">
    <source>
        <dbReference type="Pfam" id="PF01555"/>
    </source>
</evidence>
<evidence type="ECO:0000313" key="5">
    <source>
        <dbReference type="Proteomes" id="UP000638560"/>
    </source>
</evidence>
<dbReference type="InterPro" id="IPR002941">
    <property type="entry name" value="DNA_methylase_N4/N6"/>
</dbReference>
<dbReference type="EMBL" id="JADPUN010000247">
    <property type="protein sequence ID" value="MBF9132740.1"/>
    <property type="molecule type" value="Genomic_DNA"/>
</dbReference>
<dbReference type="InterPro" id="IPR029063">
    <property type="entry name" value="SAM-dependent_MTases_sf"/>
</dbReference>
<evidence type="ECO:0000256" key="2">
    <source>
        <dbReference type="ARBA" id="ARBA00022679"/>
    </source>
</evidence>
<dbReference type="InterPro" id="IPR001091">
    <property type="entry name" value="RM_Methyltransferase"/>
</dbReference>
<dbReference type="RefSeq" id="WP_196204264.1">
    <property type="nucleotide sequence ID" value="NZ_JADPUN010000247.1"/>
</dbReference>
<protein>
    <submittedName>
        <fullName evidence="4">Site-specific DNA-methyltransferase</fullName>
    </submittedName>
</protein>
<keyword evidence="5" id="KW-1185">Reference proteome</keyword>
<keyword evidence="1" id="KW-0489">Methyltransferase</keyword>
<evidence type="ECO:0000256" key="1">
    <source>
        <dbReference type="ARBA" id="ARBA00022603"/>
    </source>
</evidence>
<organism evidence="4 5">
    <name type="scientific">Plantactinospora alkalitolerans</name>
    <dbReference type="NCBI Taxonomy" id="2789879"/>
    <lineage>
        <taxon>Bacteria</taxon>
        <taxon>Bacillati</taxon>
        <taxon>Actinomycetota</taxon>
        <taxon>Actinomycetes</taxon>
        <taxon>Micromonosporales</taxon>
        <taxon>Micromonosporaceae</taxon>
        <taxon>Plantactinospora</taxon>
    </lineage>
</organism>
<name>A0ABS0H2N6_9ACTN</name>
<sequence length="88" mass="9388">MWRIATRPYRGPHVAPFPVDLPLRAIAAGCPPGGVVLDPFSGAGTTGLAALQLGRQYVGIDINATFHDEALNRLAQHLPDDTSSRKGR</sequence>
<accession>A0ABS0H2N6</accession>